<sequence length="541" mass="60463">MARCYGRILPTTYIFLRLPSDIVKLIELKPNTIIEVGKYGTFPSNLLIGRPYYTTFEILDKREGEAHVRLRYVPAKELNAEVVAEYDAEVKDGDVGSEAAELEEERVAAVEKDNRLTVDNATRQNLSHLEIEELKQTASGREIIDTIMANHNALDEKTPYSKAKYSLRKAKKYLKRFTVLPMEIGTLQDYVREKEPGRILEMREESLALITAWSNAHFSEALTGASADMQSGRWLAVDDSGGLIVAALAERMGILRKDEAVANVVSGLQNRAHSMPDAAAPSEDGPNHRDFPLPATSNTITNLHSMVQQNVSLLKFFGYDSNTPDTDHPLHDRLLPISWLQLLHPDQDPTYREPEVVNESTLQTYKSGKKGTYYKKRRRWARCKTIVDDARAGGFEGLVMASHMDPANTLPHLIPLIRGGGHVVIYSPVIEPLVSLMDLYSRERRAAYISALSQRPDKLPSTEDFPLDPRLLLAPTLQTSRIREWQVLPGRTHPLMTSKGGSEGFVFMARRVIPLEGGVEARGNFGRKRKAPGDTGGTVPE</sequence>
<evidence type="ECO:0000256" key="3">
    <source>
        <dbReference type="ARBA" id="ARBA00021704"/>
    </source>
</evidence>
<reference evidence="8" key="1">
    <citation type="submission" date="2017-03" db="EMBL/GenBank/DDBJ databases">
        <title>Genomes of endolithic fungi from Antarctica.</title>
        <authorList>
            <person name="Coleine C."/>
            <person name="Masonjones S."/>
            <person name="Stajich J.E."/>
        </authorList>
    </citation>
    <scope>NUCLEOTIDE SEQUENCE [LARGE SCALE GENOMIC DNA]</scope>
    <source>
        <strain evidence="8">CCFEE 5527</strain>
    </source>
</reference>
<comment type="caution">
    <text evidence="7">The sequence shown here is derived from an EMBL/GenBank/DDBJ whole genome shotgun (WGS) entry which is preliminary data.</text>
</comment>
<evidence type="ECO:0000256" key="1">
    <source>
        <dbReference type="ARBA" id="ARBA00004123"/>
    </source>
</evidence>
<organism evidence="7 8">
    <name type="scientific">Cryoendolithus antarcticus</name>
    <dbReference type="NCBI Taxonomy" id="1507870"/>
    <lineage>
        <taxon>Eukaryota</taxon>
        <taxon>Fungi</taxon>
        <taxon>Dikarya</taxon>
        <taxon>Ascomycota</taxon>
        <taxon>Pezizomycotina</taxon>
        <taxon>Dothideomycetes</taxon>
        <taxon>Dothideomycetidae</taxon>
        <taxon>Cladosporiales</taxon>
        <taxon>Cladosporiaceae</taxon>
        <taxon>Cryoendolithus</taxon>
    </lineage>
</organism>
<dbReference type="PANTHER" id="PTHR12945:SF0">
    <property type="entry name" value="TRNA (ADENINE(58)-N(1))-METHYLTRANSFERASE NON-CATALYTIC SUBUNIT TRM6"/>
    <property type="match status" value="1"/>
</dbReference>
<evidence type="ECO:0000256" key="5">
    <source>
        <dbReference type="ARBA" id="ARBA00023242"/>
    </source>
</evidence>
<keyword evidence="4" id="KW-0819">tRNA processing</keyword>
<proteinExistence type="inferred from homology"/>
<dbReference type="Proteomes" id="UP000192596">
    <property type="component" value="Unassembled WGS sequence"/>
</dbReference>
<dbReference type="InParanoid" id="A0A1V8SZM3"/>
<dbReference type="OrthoDB" id="10254665at2759"/>
<dbReference type="GO" id="GO:0030488">
    <property type="term" value="P:tRNA methylation"/>
    <property type="evidence" value="ECO:0007669"/>
    <property type="project" value="InterPro"/>
</dbReference>
<evidence type="ECO:0000256" key="6">
    <source>
        <dbReference type="ARBA" id="ARBA00032319"/>
    </source>
</evidence>
<dbReference type="EMBL" id="NAJO01000021">
    <property type="protein sequence ID" value="OQO04524.1"/>
    <property type="molecule type" value="Genomic_DNA"/>
</dbReference>
<dbReference type="InterPro" id="IPR017423">
    <property type="entry name" value="TRM6"/>
</dbReference>
<dbReference type="GO" id="GO:0005634">
    <property type="term" value="C:nucleus"/>
    <property type="evidence" value="ECO:0007669"/>
    <property type="project" value="UniProtKB-SubCell"/>
</dbReference>
<dbReference type="PANTHER" id="PTHR12945">
    <property type="entry name" value="TRANSLATION INITIATION FACTOR EIF3-RELATED"/>
    <property type="match status" value="1"/>
</dbReference>
<comment type="similarity">
    <text evidence="2">Belongs to the TRM6/GCD10 family.</text>
</comment>
<accession>A0A1V8SZM3</accession>
<evidence type="ECO:0000256" key="4">
    <source>
        <dbReference type="ARBA" id="ARBA00022694"/>
    </source>
</evidence>
<comment type="subcellular location">
    <subcellularLocation>
        <location evidence="1">Nucleus</location>
    </subcellularLocation>
</comment>
<evidence type="ECO:0000313" key="8">
    <source>
        <dbReference type="Proteomes" id="UP000192596"/>
    </source>
</evidence>
<dbReference type="AlphaFoldDB" id="A0A1V8SZM3"/>
<dbReference type="Pfam" id="PF04189">
    <property type="entry name" value="Gcd10p"/>
    <property type="match status" value="1"/>
</dbReference>
<evidence type="ECO:0000313" key="7">
    <source>
        <dbReference type="EMBL" id="OQO04524.1"/>
    </source>
</evidence>
<dbReference type="FunCoup" id="A0A1V8SZM3">
    <property type="interactions" value="1750"/>
</dbReference>
<name>A0A1V8SZM3_9PEZI</name>
<protein>
    <recommendedName>
        <fullName evidence="3">tRNA (adenine(58)-N(1))-methyltransferase non-catalytic subunit TRM6</fullName>
    </recommendedName>
    <alternativeName>
        <fullName evidence="6">tRNA(m1A58)-methyltransferase subunit TRM6</fullName>
    </alternativeName>
</protein>
<evidence type="ECO:0000256" key="2">
    <source>
        <dbReference type="ARBA" id="ARBA00008320"/>
    </source>
</evidence>
<dbReference type="STRING" id="1507870.A0A1V8SZM3"/>
<dbReference type="GO" id="GO:0031515">
    <property type="term" value="C:tRNA (m1A) methyltransferase complex"/>
    <property type="evidence" value="ECO:0007669"/>
    <property type="project" value="InterPro"/>
</dbReference>
<gene>
    <name evidence="7" type="ORF">B0A48_09446</name>
</gene>
<keyword evidence="5" id="KW-0539">Nucleus</keyword>
<keyword evidence="8" id="KW-1185">Reference proteome</keyword>